<dbReference type="AlphaFoldDB" id="A0A4U5P192"/>
<keyword evidence="1" id="KW-0732">Signal</keyword>
<evidence type="ECO:0000256" key="1">
    <source>
        <dbReference type="SAM" id="SignalP"/>
    </source>
</evidence>
<organism evidence="2 3">
    <name type="scientific">Steinernema carpocapsae</name>
    <name type="common">Entomopathogenic nematode</name>
    <dbReference type="NCBI Taxonomy" id="34508"/>
    <lineage>
        <taxon>Eukaryota</taxon>
        <taxon>Metazoa</taxon>
        <taxon>Ecdysozoa</taxon>
        <taxon>Nematoda</taxon>
        <taxon>Chromadorea</taxon>
        <taxon>Rhabditida</taxon>
        <taxon>Tylenchina</taxon>
        <taxon>Panagrolaimomorpha</taxon>
        <taxon>Strongyloidoidea</taxon>
        <taxon>Steinernematidae</taxon>
        <taxon>Steinernema</taxon>
    </lineage>
</organism>
<accession>A0A4U5P192</accession>
<name>A0A4U5P192_STECR</name>
<sequence length="102" mass="11094">MHFLILLATTLFLVYAYGNDCGPNEITASCPRCLISCSPRCKTSCVNEPTCLCPSNGFSTQLYTGECIPDNQCKTQNFSQPIPWGGCVPATTSKNCFDPQSQ</sequence>
<evidence type="ECO:0000313" key="2">
    <source>
        <dbReference type="EMBL" id="TKR89738.1"/>
    </source>
</evidence>
<feature type="chain" id="PRO_5020637218" description="TIL domain-containing protein" evidence="1">
    <location>
        <begin position="17"/>
        <end position="102"/>
    </location>
</feature>
<evidence type="ECO:0000313" key="3">
    <source>
        <dbReference type="Proteomes" id="UP000298663"/>
    </source>
</evidence>
<evidence type="ECO:0008006" key="4">
    <source>
        <dbReference type="Google" id="ProtNLM"/>
    </source>
</evidence>
<dbReference type="Proteomes" id="UP000298663">
    <property type="component" value="Unassembled WGS sequence"/>
</dbReference>
<keyword evidence="3" id="KW-1185">Reference proteome</keyword>
<gene>
    <name evidence="2" type="ORF">L596_013795</name>
</gene>
<dbReference type="EMBL" id="AZBU02000003">
    <property type="protein sequence ID" value="TKR89738.1"/>
    <property type="molecule type" value="Genomic_DNA"/>
</dbReference>
<comment type="caution">
    <text evidence="2">The sequence shown here is derived from an EMBL/GenBank/DDBJ whole genome shotgun (WGS) entry which is preliminary data.</text>
</comment>
<reference evidence="2 3" key="1">
    <citation type="journal article" date="2015" name="Genome Biol.">
        <title>Comparative genomics of Steinernema reveals deeply conserved gene regulatory networks.</title>
        <authorList>
            <person name="Dillman A.R."/>
            <person name="Macchietto M."/>
            <person name="Porter C.F."/>
            <person name="Rogers A."/>
            <person name="Williams B."/>
            <person name="Antoshechkin I."/>
            <person name="Lee M.M."/>
            <person name="Goodwin Z."/>
            <person name="Lu X."/>
            <person name="Lewis E.E."/>
            <person name="Goodrich-Blair H."/>
            <person name="Stock S.P."/>
            <person name="Adams B.J."/>
            <person name="Sternberg P.W."/>
            <person name="Mortazavi A."/>
        </authorList>
    </citation>
    <scope>NUCLEOTIDE SEQUENCE [LARGE SCALE GENOMIC DNA]</scope>
    <source>
        <strain evidence="2 3">ALL</strain>
    </source>
</reference>
<protein>
    <recommendedName>
        <fullName evidence="4">TIL domain-containing protein</fullName>
    </recommendedName>
</protein>
<proteinExistence type="predicted"/>
<feature type="signal peptide" evidence="1">
    <location>
        <begin position="1"/>
        <end position="16"/>
    </location>
</feature>
<reference evidence="2 3" key="2">
    <citation type="journal article" date="2019" name="G3 (Bethesda)">
        <title>Hybrid Assembly of the Genome of the Entomopathogenic Nematode Steinernema carpocapsae Identifies the X-Chromosome.</title>
        <authorList>
            <person name="Serra L."/>
            <person name="Macchietto M."/>
            <person name="Macias-Munoz A."/>
            <person name="McGill C.J."/>
            <person name="Rodriguez I.M."/>
            <person name="Rodriguez B."/>
            <person name="Murad R."/>
            <person name="Mortazavi A."/>
        </authorList>
    </citation>
    <scope>NUCLEOTIDE SEQUENCE [LARGE SCALE GENOMIC DNA]</scope>
    <source>
        <strain evidence="2 3">ALL</strain>
    </source>
</reference>